<keyword evidence="2" id="KW-1185">Reference proteome</keyword>
<accession>A0A8X6VYW0</accession>
<evidence type="ECO:0000313" key="1">
    <source>
        <dbReference type="EMBL" id="GFY25102.1"/>
    </source>
</evidence>
<comment type="caution">
    <text evidence="1">The sequence shown here is derived from an EMBL/GenBank/DDBJ whole genome shotgun (WGS) entry which is preliminary data.</text>
</comment>
<organism evidence="1 2">
    <name type="scientific">Trichonephila clavipes</name>
    <name type="common">Golden silk orbweaver</name>
    <name type="synonym">Nephila clavipes</name>
    <dbReference type="NCBI Taxonomy" id="2585209"/>
    <lineage>
        <taxon>Eukaryota</taxon>
        <taxon>Metazoa</taxon>
        <taxon>Ecdysozoa</taxon>
        <taxon>Arthropoda</taxon>
        <taxon>Chelicerata</taxon>
        <taxon>Arachnida</taxon>
        <taxon>Araneae</taxon>
        <taxon>Araneomorphae</taxon>
        <taxon>Entelegynae</taxon>
        <taxon>Araneoidea</taxon>
        <taxon>Nephilidae</taxon>
        <taxon>Trichonephila</taxon>
    </lineage>
</organism>
<dbReference type="AlphaFoldDB" id="A0A8X6VYW0"/>
<gene>
    <name evidence="1" type="ORF">TNCV_2692931</name>
</gene>
<protein>
    <submittedName>
        <fullName evidence="1">Uncharacterized protein</fullName>
    </submittedName>
</protein>
<name>A0A8X6VYW0_TRICX</name>
<proteinExistence type="predicted"/>
<evidence type="ECO:0000313" key="2">
    <source>
        <dbReference type="Proteomes" id="UP000887159"/>
    </source>
</evidence>
<reference evidence="1" key="1">
    <citation type="submission" date="2020-08" db="EMBL/GenBank/DDBJ databases">
        <title>Multicomponent nature underlies the extraordinary mechanical properties of spider dragline silk.</title>
        <authorList>
            <person name="Kono N."/>
            <person name="Nakamura H."/>
            <person name="Mori M."/>
            <person name="Yoshida Y."/>
            <person name="Ohtoshi R."/>
            <person name="Malay A.D."/>
            <person name="Moran D.A.P."/>
            <person name="Tomita M."/>
            <person name="Numata K."/>
            <person name="Arakawa K."/>
        </authorList>
    </citation>
    <scope>NUCLEOTIDE SEQUENCE</scope>
</reference>
<dbReference type="Proteomes" id="UP000887159">
    <property type="component" value="Unassembled WGS sequence"/>
</dbReference>
<sequence length="124" mass="13851">MENPHLTPPRPDSTPTKNIDNIMELTLPSSTNNSRPGTPLDSCCERRLALIEEMNEFIFVIQQTQSVINGYNAQGVAEGFLIDHQLQLQVIYKNDLQHVVSELSSLPPVIPLVALLMSFPFHPS</sequence>
<dbReference type="EMBL" id="BMAU01021370">
    <property type="protein sequence ID" value="GFY25102.1"/>
    <property type="molecule type" value="Genomic_DNA"/>
</dbReference>